<evidence type="ECO:0000256" key="2">
    <source>
        <dbReference type="SAM" id="Phobius"/>
    </source>
</evidence>
<organism evidence="3 4">
    <name type="scientific">Tessaracoccus bendigoensis DSM 12906</name>
    <dbReference type="NCBI Taxonomy" id="1123357"/>
    <lineage>
        <taxon>Bacteria</taxon>
        <taxon>Bacillati</taxon>
        <taxon>Actinomycetota</taxon>
        <taxon>Actinomycetes</taxon>
        <taxon>Propionibacteriales</taxon>
        <taxon>Propionibacteriaceae</taxon>
        <taxon>Tessaracoccus</taxon>
    </lineage>
</organism>
<dbReference type="SUPFAM" id="SSF81995">
    <property type="entry name" value="beta-sandwich domain of Sec23/24"/>
    <property type="match status" value="1"/>
</dbReference>
<feature type="region of interest" description="Disordered" evidence="1">
    <location>
        <begin position="1"/>
        <end position="78"/>
    </location>
</feature>
<reference evidence="3 4" key="1">
    <citation type="submission" date="2016-11" db="EMBL/GenBank/DDBJ databases">
        <authorList>
            <person name="Jaros S."/>
            <person name="Januszkiewicz K."/>
            <person name="Wedrychowicz H."/>
        </authorList>
    </citation>
    <scope>NUCLEOTIDE SEQUENCE [LARGE SCALE GENOMIC DNA]</scope>
    <source>
        <strain evidence="3 4">DSM 12906</strain>
    </source>
</reference>
<sequence>MTTPQNPPNPGWQPGPQGPGQPFNPSPQPPQGPPTGYQQNFGQQAPQGYGQQPPQGYGQQPPQGYGQQPPQAAPKAKSKTKAIVAGGVGVAVVAAAVGLGLFFFRGSSPVAAEGLPADVTFAFEANLAPSNADKLALKGIADKFPSLSSGNLETDYKAAVYAMITQESTDAPDYAASIEPWLGDSIAIGFTGDPSDERNLIMAVETTDKGKAEAFARDEGDGARVQFIDDLMVITDENSTLSVDDIKQNALADSEQYKADIGRLGEGNLATLWFGPELLTTALEQVEQESGLDATSIDADALRDAHGAAGLKVSDNKLTAKLVMQAPNAPEASGPDVVDLARSLPGDALAVIAAGTTDEAIGELWSTLETAAGGTDALASFGITGVDDFRALIGSRVGLSIGMDGGMPQVGAKLETDEPEKQKEIFDGIDELLQAGGIPGIAFAQDGNTGIVAYGQSADNLLNPASKVGDLDTFKQVVDGKAQAVVFLNVDALKALPDYETMLNSMPDGQLEEFLAPVSSVGIVGNAAGDHYSESFLHVTFD</sequence>
<gene>
    <name evidence="3" type="ORF">SAMN02745244_01824</name>
</gene>
<dbReference type="AlphaFoldDB" id="A0A1M6GYG7"/>
<keyword evidence="2" id="KW-0472">Membrane</keyword>
<name>A0A1M6GYG7_9ACTN</name>
<dbReference type="STRING" id="1123357.SAMN02745244_01824"/>
<accession>A0A1M6GYG7</accession>
<keyword evidence="2" id="KW-1133">Transmembrane helix</keyword>
<dbReference type="EMBL" id="FQZG01000029">
    <property type="protein sequence ID" value="SHJ14967.1"/>
    <property type="molecule type" value="Genomic_DNA"/>
</dbReference>
<evidence type="ECO:0000256" key="1">
    <source>
        <dbReference type="SAM" id="MobiDB-lite"/>
    </source>
</evidence>
<feature type="compositionally biased region" description="Low complexity" evidence="1">
    <location>
        <begin position="34"/>
        <end position="74"/>
    </location>
</feature>
<feature type="transmembrane region" description="Helical" evidence="2">
    <location>
        <begin position="82"/>
        <end position="104"/>
    </location>
</feature>
<dbReference type="Proteomes" id="UP000184512">
    <property type="component" value="Unassembled WGS sequence"/>
</dbReference>
<keyword evidence="4" id="KW-1185">Reference proteome</keyword>
<proteinExistence type="predicted"/>
<evidence type="ECO:0000313" key="3">
    <source>
        <dbReference type="EMBL" id="SHJ14967.1"/>
    </source>
</evidence>
<evidence type="ECO:0008006" key="5">
    <source>
        <dbReference type="Google" id="ProtNLM"/>
    </source>
</evidence>
<dbReference type="RefSeq" id="WP_073187361.1">
    <property type="nucleotide sequence ID" value="NZ_FQZG01000029.1"/>
</dbReference>
<keyword evidence="2" id="KW-0812">Transmembrane</keyword>
<evidence type="ECO:0000313" key="4">
    <source>
        <dbReference type="Proteomes" id="UP000184512"/>
    </source>
</evidence>
<protein>
    <recommendedName>
        <fullName evidence="5">DUF3352 domain-containing protein</fullName>
    </recommendedName>
</protein>
<feature type="compositionally biased region" description="Pro residues" evidence="1">
    <location>
        <begin position="1"/>
        <end position="33"/>
    </location>
</feature>